<dbReference type="Proteomes" id="UP000229681">
    <property type="component" value="Unassembled WGS sequence"/>
</dbReference>
<dbReference type="GO" id="GO:0006979">
    <property type="term" value="P:response to oxidative stress"/>
    <property type="evidence" value="ECO:0007669"/>
    <property type="project" value="TreeGrafter"/>
</dbReference>
<evidence type="ECO:0000313" key="1">
    <source>
        <dbReference type="EMBL" id="PJF32913.1"/>
    </source>
</evidence>
<feature type="non-terminal residue" evidence="1">
    <location>
        <position position="74"/>
    </location>
</feature>
<dbReference type="PANTHER" id="PTHR32154:SF0">
    <property type="entry name" value="PYRUVATE-FLAVODOXIN OXIDOREDUCTASE-RELATED"/>
    <property type="match status" value="1"/>
</dbReference>
<evidence type="ECO:0000313" key="2">
    <source>
        <dbReference type="Proteomes" id="UP000229681"/>
    </source>
</evidence>
<protein>
    <submittedName>
        <fullName evidence="1">Uncharacterized protein</fullName>
    </submittedName>
</protein>
<reference evidence="1 2" key="1">
    <citation type="submission" date="2017-11" db="EMBL/GenBank/DDBJ databases">
        <title>Evolution of Phototrophy in the Chloroflexi Phylum Driven by Horizontal Gene Transfer.</title>
        <authorList>
            <person name="Ward L.M."/>
            <person name="Hemp J."/>
            <person name="Shih P.M."/>
            <person name="Mcglynn S.E."/>
            <person name="Fischer W."/>
        </authorList>
    </citation>
    <scope>NUCLEOTIDE SEQUENCE [LARGE SCALE GENOMIC DNA]</scope>
    <source>
        <strain evidence="1">JP3_13</strain>
    </source>
</reference>
<feature type="non-terminal residue" evidence="1">
    <location>
        <position position="1"/>
    </location>
</feature>
<name>A0A2M8P5U0_9CHLR</name>
<organism evidence="1 2">
    <name type="scientific">Candidatus Thermofonsia Clade 1 bacterium</name>
    <dbReference type="NCBI Taxonomy" id="2364210"/>
    <lineage>
        <taxon>Bacteria</taxon>
        <taxon>Bacillati</taxon>
        <taxon>Chloroflexota</taxon>
        <taxon>Candidatus Thermofontia</taxon>
        <taxon>Candidatus Thermofonsia Clade 1</taxon>
    </lineage>
</organism>
<dbReference type="AlphaFoldDB" id="A0A2M8P5U0"/>
<dbReference type="InterPro" id="IPR050722">
    <property type="entry name" value="Pyruvate:ferred/Flavod_OxRd"/>
</dbReference>
<gene>
    <name evidence="1" type="ORF">CUN49_19910</name>
</gene>
<dbReference type="EMBL" id="PGTM01001241">
    <property type="protein sequence ID" value="PJF32913.1"/>
    <property type="molecule type" value="Genomic_DNA"/>
</dbReference>
<proteinExistence type="predicted"/>
<dbReference type="Gene3D" id="3.40.50.970">
    <property type="match status" value="1"/>
</dbReference>
<dbReference type="InterPro" id="IPR029061">
    <property type="entry name" value="THDP-binding"/>
</dbReference>
<comment type="caution">
    <text evidence="1">The sequence shown here is derived from an EMBL/GenBank/DDBJ whole genome shotgun (WGS) entry which is preliminary data.</text>
</comment>
<dbReference type="PANTHER" id="PTHR32154">
    <property type="entry name" value="PYRUVATE-FLAVODOXIN OXIDOREDUCTASE-RELATED"/>
    <property type="match status" value="1"/>
</dbReference>
<accession>A0A2M8P5U0</accession>
<sequence>IYAQRERVKALKARLQSLDSPEARRLLAVADYLVKKSVWLIGGDGWAYDIGFGGLDHVLSSGRNLKVLVLDTEV</sequence>
<dbReference type="SUPFAM" id="SSF52518">
    <property type="entry name" value="Thiamin diphosphate-binding fold (THDP-binding)"/>
    <property type="match status" value="1"/>
</dbReference>